<evidence type="ECO:0000313" key="3">
    <source>
        <dbReference type="Proteomes" id="UP000474175"/>
    </source>
</evidence>
<dbReference type="PANTHER" id="PTHR40469">
    <property type="entry name" value="SECRETED GLYCOSYL HYDROLASE"/>
    <property type="match status" value="1"/>
</dbReference>
<gene>
    <name evidence="2" type="ORF">GK108_15675</name>
</gene>
<dbReference type="Proteomes" id="UP000474175">
    <property type="component" value="Unassembled WGS sequence"/>
</dbReference>
<dbReference type="InterPro" id="IPR029010">
    <property type="entry name" value="ThuA-like"/>
</dbReference>
<reference evidence="2 3" key="1">
    <citation type="submission" date="2020-02" db="EMBL/GenBank/DDBJ databases">
        <title>Draft genome sequence of two Spirosoma agri KCTC 52727 and Spirosoma terrae KCTC 52035.</title>
        <authorList>
            <person name="Rojas J."/>
            <person name="Ambika Manirajan B."/>
            <person name="Suarez C."/>
            <person name="Ratering S."/>
            <person name="Schnell S."/>
        </authorList>
    </citation>
    <scope>NUCLEOTIDE SEQUENCE [LARGE SCALE GENOMIC DNA]</scope>
    <source>
        <strain evidence="2 3">KCTC 52035</strain>
    </source>
</reference>
<comment type="caution">
    <text evidence="2">The sequence shown here is derived from an EMBL/GenBank/DDBJ whole genome shotgun (WGS) entry which is preliminary data.</text>
</comment>
<organism evidence="2 3">
    <name type="scientific">Spirosoma terrae</name>
    <dbReference type="NCBI Taxonomy" id="1968276"/>
    <lineage>
        <taxon>Bacteria</taxon>
        <taxon>Pseudomonadati</taxon>
        <taxon>Bacteroidota</taxon>
        <taxon>Cytophagia</taxon>
        <taxon>Cytophagales</taxon>
        <taxon>Cytophagaceae</taxon>
        <taxon>Spirosoma</taxon>
    </lineage>
</organism>
<dbReference type="RefSeq" id="WP_163950155.1">
    <property type="nucleotide sequence ID" value="NZ_JAAFZH010000006.1"/>
</dbReference>
<dbReference type="AlphaFoldDB" id="A0A6L9LI81"/>
<keyword evidence="3" id="KW-1185">Reference proteome</keyword>
<name>A0A6L9LI81_9BACT</name>
<sequence length="262" mass="29964">MKKRTTYHILIRCLFVLLFVPIGLSAIAQARKPRFKVVAMTEVGGVHAPFVEAAKSWLKQLANEQNFTVDYIDNAESITEAFLTNYQLFIQLNYPPYMWSDSAKAAFRKYITEGRGGWVGFHHATLLGEFDGYAMWPWFSEFMGGIRYKNYIASFAKATVHVEARSHPCMNGVPVTFEVQKEEWYTYNKSPRPNVDVLATVDESTYSPDSEIKMGGDHPVVWSNPHVKARNVYVFMGHHPDLFKNEAFVTIFRNAIFWGAGK</sequence>
<dbReference type="InterPro" id="IPR029062">
    <property type="entry name" value="Class_I_gatase-like"/>
</dbReference>
<feature type="domain" description="ThuA-like" evidence="1">
    <location>
        <begin position="37"/>
        <end position="258"/>
    </location>
</feature>
<protein>
    <submittedName>
        <fullName evidence="2">ThuA domain-containing protein</fullName>
    </submittedName>
</protein>
<dbReference type="SUPFAM" id="SSF52317">
    <property type="entry name" value="Class I glutamine amidotransferase-like"/>
    <property type="match status" value="1"/>
</dbReference>
<dbReference type="PANTHER" id="PTHR40469:SF2">
    <property type="entry name" value="GALACTOSE-BINDING DOMAIN-LIKE SUPERFAMILY PROTEIN"/>
    <property type="match status" value="1"/>
</dbReference>
<evidence type="ECO:0000313" key="2">
    <source>
        <dbReference type="EMBL" id="NDU96319.1"/>
    </source>
</evidence>
<evidence type="ECO:0000259" key="1">
    <source>
        <dbReference type="Pfam" id="PF06283"/>
    </source>
</evidence>
<accession>A0A6L9LI81</accession>
<proteinExistence type="predicted"/>
<dbReference type="Gene3D" id="3.40.50.880">
    <property type="match status" value="1"/>
</dbReference>
<dbReference type="EMBL" id="JAAFZH010000006">
    <property type="protein sequence ID" value="NDU96319.1"/>
    <property type="molecule type" value="Genomic_DNA"/>
</dbReference>
<dbReference type="Pfam" id="PF06283">
    <property type="entry name" value="ThuA"/>
    <property type="match status" value="1"/>
</dbReference>